<accession>A0A9Q4L287</accession>
<dbReference type="InterPro" id="IPR031803">
    <property type="entry name" value="BAT_GAF/HTH-assoc"/>
</dbReference>
<feature type="domain" description="Bacterioopsin transcriptional activator GAF and HTH associated" evidence="4">
    <location>
        <begin position="4"/>
        <end position="143"/>
    </location>
</feature>
<name>A0A9Q4L287_9EURY</name>
<dbReference type="RefSeq" id="WP_277520997.1">
    <property type="nucleotide sequence ID" value="NZ_JAMQOT010000002.1"/>
</dbReference>
<dbReference type="InterPro" id="IPR013324">
    <property type="entry name" value="RNA_pol_sigma_r3/r4-like"/>
</dbReference>
<keyword evidence="6" id="KW-1185">Reference proteome</keyword>
<dbReference type="AlphaFoldDB" id="A0A9Q4L287"/>
<evidence type="ECO:0000256" key="1">
    <source>
        <dbReference type="ARBA" id="ARBA00023015"/>
    </source>
</evidence>
<proteinExistence type="predicted"/>
<gene>
    <name evidence="5" type="ORF">NDI89_07930</name>
</gene>
<keyword evidence="2" id="KW-0804">Transcription</keyword>
<evidence type="ECO:0000259" key="4">
    <source>
        <dbReference type="Pfam" id="PF15915"/>
    </source>
</evidence>
<feature type="domain" description="HTH bat-type" evidence="3">
    <location>
        <begin position="156"/>
        <end position="207"/>
    </location>
</feature>
<dbReference type="EMBL" id="JAMQOT010000002">
    <property type="protein sequence ID" value="MDF9745513.1"/>
    <property type="molecule type" value="Genomic_DNA"/>
</dbReference>
<dbReference type="SUPFAM" id="SSF88659">
    <property type="entry name" value="Sigma3 and sigma4 domains of RNA polymerase sigma factors"/>
    <property type="match status" value="1"/>
</dbReference>
<evidence type="ECO:0000259" key="3">
    <source>
        <dbReference type="Pfam" id="PF04967"/>
    </source>
</evidence>
<evidence type="ECO:0000256" key="2">
    <source>
        <dbReference type="ARBA" id="ARBA00023163"/>
    </source>
</evidence>
<dbReference type="InterPro" id="IPR007050">
    <property type="entry name" value="HTH_bacterioopsin"/>
</dbReference>
<dbReference type="Pfam" id="PF04967">
    <property type="entry name" value="HTH_10"/>
    <property type="match status" value="1"/>
</dbReference>
<sequence>MALEASFTTTEGEFPLAEIFTEFPASQVELDRVVPTNEVIIPYFWLRGVENADAEMTAIDHPGIEEIRVVDTVDSELFVRIEWDFEYESVLTAVLETEVALVTAIGREGKWTFEIRGDSQQDVSDFQSYCRDNDIPVELVELHALSPLHSGDEYDLTDPQREALILAYARGYFDSPRKANQGDVADELGITRQAFASRLRRGIRRLLTSTLIESSENADTESTESG</sequence>
<dbReference type="Gene3D" id="1.10.10.10">
    <property type="entry name" value="Winged helix-like DNA-binding domain superfamily/Winged helix DNA-binding domain"/>
    <property type="match status" value="1"/>
</dbReference>
<dbReference type="PANTHER" id="PTHR34236:SF1">
    <property type="entry name" value="DIMETHYL SULFOXIDE REDUCTASE TRANSCRIPTIONAL ACTIVATOR"/>
    <property type="match status" value="1"/>
</dbReference>
<dbReference type="Pfam" id="PF15915">
    <property type="entry name" value="BAT"/>
    <property type="match status" value="1"/>
</dbReference>
<reference evidence="5" key="1">
    <citation type="submission" date="2022-06" db="EMBL/GenBank/DDBJ databases">
        <title>Natrinema sp. a new haloarchaeum isolate from saline soil.</title>
        <authorList>
            <person name="Strakova D."/>
            <person name="Galisteo C."/>
            <person name="Sanchez-Porro C."/>
            <person name="Ventosa A."/>
        </authorList>
    </citation>
    <scope>NUCLEOTIDE SEQUENCE</scope>
    <source>
        <strain evidence="5">S1CR25-10</strain>
    </source>
</reference>
<comment type="caution">
    <text evidence="5">The sequence shown here is derived from an EMBL/GenBank/DDBJ whole genome shotgun (WGS) entry which is preliminary data.</text>
</comment>
<organism evidence="5 6">
    <name type="scientific">Natrinema salsiterrestre</name>
    <dbReference type="NCBI Taxonomy" id="2950540"/>
    <lineage>
        <taxon>Archaea</taxon>
        <taxon>Methanobacteriati</taxon>
        <taxon>Methanobacteriota</taxon>
        <taxon>Stenosarchaea group</taxon>
        <taxon>Halobacteria</taxon>
        <taxon>Halobacteriales</taxon>
        <taxon>Natrialbaceae</taxon>
        <taxon>Natrinema</taxon>
    </lineage>
</organism>
<protein>
    <submittedName>
        <fullName evidence="5">Helix-turn-helix domain-containing protein</fullName>
    </submittedName>
</protein>
<keyword evidence="1" id="KW-0805">Transcription regulation</keyword>
<dbReference type="Proteomes" id="UP001154061">
    <property type="component" value="Unassembled WGS sequence"/>
</dbReference>
<evidence type="ECO:0000313" key="5">
    <source>
        <dbReference type="EMBL" id="MDF9745513.1"/>
    </source>
</evidence>
<evidence type="ECO:0000313" key="6">
    <source>
        <dbReference type="Proteomes" id="UP001154061"/>
    </source>
</evidence>
<dbReference type="InterPro" id="IPR036388">
    <property type="entry name" value="WH-like_DNA-bd_sf"/>
</dbReference>
<dbReference type="PANTHER" id="PTHR34236">
    <property type="entry name" value="DIMETHYL SULFOXIDE REDUCTASE TRANSCRIPTIONAL ACTIVATOR"/>
    <property type="match status" value="1"/>
</dbReference>